<dbReference type="Proteomes" id="UP001056766">
    <property type="component" value="Unassembled WGS sequence"/>
</dbReference>
<proteinExistence type="predicted"/>
<reference evidence="1" key="2">
    <citation type="submission" date="2021-04" db="EMBL/GenBank/DDBJ databases">
        <authorList>
            <person name="Dong X."/>
        </authorList>
    </citation>
    <scope>NUCLEOTIDE SEQUENCE</scope>
    <source>
        <strain evidence="1">LLY</strain>
    </source>
</reference>
<evidence type="ECO:0000313" key="2">
    <source>
        <dbReference type="Proteomes" id="UP001056766"/>
    </source>
</evidence>
<dbReference type="EMBL" id="JAGSOI010000084">
    <property type="protein sequence ID" value="MCM1987867.1"/>
    <property type="molecule type" value="Genomic_DNA"/>
</dbReference>
<protein>
    <submittedName>
        <fullName evidence="1">Uncharacterized protein</fullName>
    </submittedName>
</protein>
<accession>A0A9E5DCM7</accession>
<name>A0A9E5DCM7_9EURY</name>
<organism evidence="1 2">
    <name type="scientific">Methanococcoides seepicolus</name>
    <dbReference type="NCBI Taxonomy" id="2828780"/>
    <lineage>
        <taxon>Archaea</taxon>
        <taxon>Methanobacteriati</taxon>
        <taxon>Methanobacteriota</taxon>
        <taxon>Stenosarchaea group</taxon>
        <taxon>Methanomicrobia</taxon>
        <taxon>Methanosarcinales</taxon>
        <taxon>Methanosarcinaceae</taxon>
        <taxon>Methanococcoides</taxon>
    </lineage>
</organism>
<sequence length="75" mass="8178">MYRTPITAQTIIAVIAPNAKNSGNIANTKKLNIKKMAATNKNHFGSKEVSTTLSSIPGRMGLNLFEMQSPQNFIL</sequence>
<gene>
    <name evidence="1" type="ORF">KDK67_12930</name>
</gene>
<reference evidence="1" key="1">
    <citation type="journal article" date="2021" name="mSystems">
        <title>Bacteria and Archaea Synergistically Convert Glycine Betaine to Biogenic Methane in the Formosa Cold Seep of the South China Sea.</title>
        <authorList>
            <person name="Li L."/>
            <person name="Zhang W."/>
            <person name="Zhang S."/>
            <person name="Song L."/>
            <person name="Sun Q."/>
            <person name="Zhang H."/>
            <person name="Xiang H."/>
            <person name="Dong X."/>
        </authorList>
    </citation>
    <scope>NUCLEOTIDE SEQUENCE</scope>
    <source>
        <strain evidence="1">LLY</strain>
    </source>
</reference>
<dbReference type="AlphaFoldDB" id="A0A9E5DCM7"/>
<dbReference type="RefSeq" id="WP_250869232.1">
    <property type="nucleotide sequence ID" value="NZ_JAGSOI010000084.1"/>
</dbReference>
<keyword evidence="2" id="KW-1185">Reference proteome</keyword>
<comment type="caution">
    <text evidence="1">The sequence shown here is derived from an EMBL/GenBank/DDBJ whole genome shotgun (WGS) entry which is preliminary data.</text>
</comment>
<evidence type="ECO:0000313" key="1">
    <source>
        <dbReference type="EMBL" id="MCM1987867.1"/>
    </source>
</evidence>